<dbReference type="EMBL" id="CAJJDO010000128">
    <property type="protein sequence ID" value="CAD8201546.1"/>
    <property type="molecule type" value="Genomic_DNA"/>
</dbReference>
<sequence>MMLPNCSYITDVSTDFQPSEFLQESLRQLIDGVHIYTNIMTDSIQPHERQKIYEFMINCQQLAADLGVKSIHFHCWNHSTDIFLNQNQQQQSYLQSSNFSEIIQRVLQKKLKLALKELKLFVLIINLSNIVLQFRNDIRFKKQVCIQQQKLKNQFYLQH</sequence>
<protein>
    <submittedName>
        <fullName evidence="1">Uncharacterized protein</fullName>
    </submittedName>
</protein>
<accession>A0A8S1XK60</accession>
<organism evidence="1 2">
    <name type="scientific">Paramecium pentaurelia</name>
    <dbReference type="NCBI Taxonomy" id="43138"/>
    <lineage>
        <taxon>Eukaryota</taxon>
        <taxon>Sar</taxon>
        <taxon>Alveolata</taxon>
        <taxon>Ciliophora</taxon>
        <taxon>Intramacronucleata</taxon>
        <taxon>Oligohymenophorea</taxon>
        <taxon>Peniculida</taxon>
        <taxon>Parameciidae</taxon>
        <taxon>Paramecium</taxon>
    </lineage>
</organism>
<gene>
    <name evidence="1" type="ORF">PPENT_87.1.T1280069</name>
</gene>
<name>A0A8S1XK60_9CILI</name>
<reference evidence="1" key="1">
    <citation type="submission" date="2021-01" db="EMBL/GenBank/DDBJ databases">
        <authorList>
            <consortium name="Genoscope - CEA"/>
            <person name="William W."/>
        </authorList>
    </citation>
    <scope>NUCLEOTIDE SEQUENCE</scope>
</reference>
<proteinExistence type="predicted"/>
<keyword evidence="2" id="KW-1185">Reference proteome</keyword>
<evidence type="ECO:0000313" key="1">
    <source>
        <dbReference type="EMBL" id="CAD8201546.1"/>
    </source>
</evidence>
<evidence type="ECO:0000313" key="2">
    <source>
        <dbReference type="Proteomes" id="UP000689195"/>
    </source>
</evidence>
<comment type="caution">
    <text evidence="1">The sequence shown here is derived from an EMBL/GenBank/DDBJ whole genome shotgun (WGS) entry which is preliminary data.</text>
</comment>
<dbReference type="AlphaFoldDB" id="A0A8S1XK60"/>
<dbReference type="Proteomes" id="UP000689195">
    <property type="component" value="Unassembled WGS sequence"/>
</dbReference>